<accession>A0A8H3GAS2</accession>
<reference evidence="3" key="1">
    <citation type="submission" date="2021-01" db="EMBL/GenBank/DDBJ databases">
        <authorList>
            <person name="Kaushik A."/>
        </authorList>
    </citation>
    <scope>NUCLEOTIDE SEQUENCE</scope>
    <source>
        <strain evidence="3">AG6-10EEA</strain>
    </source>
</reference>
<name>A0A8H3GAS2_9AGAM</name>
<evidence type="ECO:0000256" key="1">
    <source>
        <dbReference type="SAM" id="Coils"/>
    </source>
</evidence>
<evidence type="ECO:0000313" key="4">
    <source>
        <dbReference type="Proteomes" id="UP000663853"/>
    </source>
</evidence>
<keyword evidence="1" id="KW-0175">Coiled coil</keyword>
<feature type="compositionally biased region" description="Acidic residues" evidence="2">
    <location>
        <begin position="560"/>
        <end position="577"/>
    </location>
</feature>
<sequence>MSEPQYVALLFTNICSACGTLCRSQFNEFLLVRLCGACKHEELMRLHELPEVLHELVHYSTKDMDICSLLPDLRLDPFVGVAVREEADTIWDQYNELAEDDDVSEETFNAWIEERKCRVARRRKFADELGEFLKALEVKREDERKHLLEARQTQIKEKLLALGWKEGDLKFNPNGSGVRQWYELVEMPKQPKPLTDRIWKNLYAKLYPLLIANREDRLERERLRQKKLNDEDEDLSVEDFKKALEEHRSELDTYISEWRDEARTHLVGLLCEEHMEYPELLQPPKNTDPNVFAGLSDDHKLLLRADSLFYANQGCAPEVRRPYPYNMAMSAAYPGYLEYPTDAWGLEENEEPESPDFNVIHRYTAAQKVARDLLVDLGKPNASFIEIDQRQYRCQRCHDTTPMTWTRIVEHYLEQKHIYAKVEKHALALAQEVIIYKNVHGRCEKPMIKPTKPKKVVKVLVRTCDLCAKKPIAQRVVVPKAKLYKHLLEVHGVDKPKSGVHYSLPGGLEPWNQPGIGYDYKDEDKEFEEVEADNEPETEGGKVEIEYVYQEAEESHNEGEGEDHGEDDEGYIIDDSE</sequence>
<gene>
    <name evidence="3" type="ORF">RDB_LOCUS38096</name>
</gene>
<evidence type="ECO:0000256" key="2">
    <source>
        <dbReference type="SAM" id="MobiDB-lite"/>
    </source>
</evidence>
<feature type="coiled-coil region" evidence="1">
    <location>
        <begin position="211"/>
        <end position="257"/>
    </location>
</feature>
<dbReference type="EMBL" id="CAJMXA010000772">
    <property type="protein sequence ID" value="CAE6442498.1"/>
    <property type="molecule type" value="Genomic_DNA"/>
</dbReference>
<comment type="caution">
    <text evidence="3">The sequence shown here is derived from an EMBL/GenBank/DDBJ whole genome shotgun (WGS) entry which is preliminary data.</text>
</comment>
<organism evidence="3 4">
    <name type="scientific">Rhizoctonia solani</name>
    <dbReference type="NCBI Taxonomy" id="456999"/>
    <lineage>
        <taxon>Eukaryota</taxon>
        <taxon>Fungi</taxon>
        <taxon>Dikarya</taxon>
        <taxon>Basidiomycota</taxon>
        <taxon>Agaricomycotina</taxon>
        <taxon>Agaricomycetes</taxon>
        <taxon>Cantharellales</taxon>
        <taxon>Ceratobasidiaceae</taxon>
        <taxon>Rhizoctonia</taxon>
    </lineage>
</organism>
<dbReference type="AlphaFoldDB" id="A0A8H3GAS2"/>
<proteinExistence type="predicted"/>
<dbReference type="Proteomes" id="UP000663853">
    <property type="component" value="Unassembled WGS sequence"/>
</dbReference>
<feature type="region of interest" description="Disordered" evidence="2">
    <location>
        <begin position="523"/>
        <end position="542"/>
    </location>
</feature>
<evidence type="ECO:0000313" key="3">
    <source>
        <dbReference type="EMBL" id="CAE6442498.1"/>
    </source>
</evidence>
<protein>
    <submittedName>
        <fullName evidence="3">Uncharacterized protein</fullName>
    </submittedName>
</protein>
<feature type="region of interest" description="Disordered" evidence="2">
    <location>
        <begin position="551"/>
        <end position="577"/>
    </location>
</feature>
<feature type="compositionally biased region" description="Acidic residues" evidence="2">
    <location>
        <begin position="525"/>
        <end position="538"/>
    </location>
</feature>